<reference evidence="8" key="1">
    <citation type="journal article" date="2014" name="Int. J. Syst. Evol. Microbiol.">
        <title>Complete genome sequence of Corynebacterium casei LMG S-19264T (=DSM 44701T), isolated from a smear-ripened cheese.</title>
        <authorList>
            <consortium name="US DOE Joint Genome Institute (JGI-PGF)"/>
            <person name="Walter F."/>
            <person name="Albersmeier A."/>
            <person name="Kalinowski J."/>
            <person name="Ruckert C."/>
        </authorList>
    </citation>
    <scope>NUCLEOTIDE SEQUENCE</scope>
    <source>
        <strain evidence="8">CGMCC 1.12924</strain>
    </source>
</reference>
<keyword evidence="4 7" id="KW-0255">Endonuclease</keyword>
<feature type="binding site" evidence="7">
    <location>
        <position position="115"/>
    </location>
    <ligand>
        <name>Zn(2+)</name>
        <dbReference type="ChEBI" id="CHEBI:29105"/>
        <note>catalytic</note>
    </ligand>
</feature>
<keyword evidence="5 7" id="KW-0378">Hydrolase</keyword>
<evidence type="ECO:0000256" key="1">
    <source>
        <dbReference type="ARBA" id="ARBA00010875"/>
    </source>
</evidence>
<comment type="function">
    <text evidence="7">Single strand-specific metallo-endoribonuclease involved in late-stage 70S ribosome quality control and in maturation of the 3' terminus of the 16S rRNA.</text>
</comment>
<keyword evidence="3 7" id="KW-0479">Metal-binding</keyword>
<comment type="caution">
    <text evidence="8">The sequence shown here is derived from an EMBL/GenBank/DDBJ whole genome shotgun (WGS) entry which is preliminary data.</text>
</comment>
<evidence type="ECO:0000313" key="9">
    <source>
        <dbReference type="Proteomes" id="UP000652231"/>
    </source>
</evidence>
<sequence>MINFFSETDFSLKNTEKFKCWIQNSIEKEGFKLGEINYIFCDDDYLQNLNLQYLNHDTLTDIISFDNTVDSIISGDIYISIERVKENAQEFNTSFDDELSRVMIHGVLHFLGFGDKTEDEKREMRKKEDAALEYFNRLHHK</sequence>
<evidence type="ECO:0000256" key="4">
    <source>
        <dbReference type="ARBA" id="ARBA00022759"/>
    </source>
</evidence>
<dbReference type="InterPro" id="IPR023091">
    <property type="entry name" value="MetalPrtase_cat_dom_sf_prd"/>
</dbReference>
<dbReference type="GO" id="GO:0005737">
    <property type="term" value="C:cytoplasm"/>
    <property type="evidence" value="ECO:0007669"/>
    <property type="project" value="UniProtKB-SubCell"/>
</dbReference>
<dbReference type="GO" id="GO:0006364">
    <property type="term" value="P:rRNA processing"/>
    <property type="evidence" value="ECO:0007669"/>
    <property type="project" value="UniProtKB-UniRule"/>
</dbReference>
<dbReference type="InterPro" id="IPR002036">
    <property type="entry name" value="YbeY"/>
</dbReference>
<keyword evidence="9" id="KW-1185">Reference proteome</keyword>
<dbReference type="SUPFAM" id="SSF55486">
    <property type="entry name" value="Metalloproteases ('zincins'), catalytic domain"/>
    <property type="match status" value="1"/>
</dbReference>
<organism evidence="8 9">
    <name type="scientific">Planktosalinus lacus</name>
    <dbReference type="NCBI Taxonomy" id="1526573"/>
    <lineage>
        <taxon>Bacteria</taxon>
        <taxon>Pseudomonadati</taxon>
        <taxon>Bacteroidota</taxon>
        <taxon>Flavobacteriia</taxon>
        <taxon>Flavobacteriales</taxon>
        <taxon>Flavobacteriaceae</taxon>
        <taxon>Planktosalinus</taxon>
    </lineage>
</organism>
<comment type="subcellular location">
    <subcellularLocation>
        <location evidence="7">Cytoplasm</location>
    </subcellularLocation>
</comment>
<dbReference type="AlphaFoldDB" id="A0A8J2V4I2"/>
<feature type="binding site" evidence="7">
    <location>
        <position position="109"/>
    </location>
    <ligand>
        <name>Zn(2+)</name>
        <dbReference type="ChEBI" id="CHEBI:29105"/>
        <note>catalytic</note>
    </ligand>
</feature>
<evidence type="ECO:0000256" key="6">
    <source>
        <dbReference type="ARBA" id="ARBA00022833"/>
    </source>
</evidence>
<dbReference type="EC" id="3.1.-.-" evidence="7"/>
<keyword evidence="7" id="KW-0690">Ribosome biogenesis</keyword>
<dbReference type="EMBL" id="BMGK01000001">
    <property type="protein sequence ID" value="GGD80253.1"/>
    <property type="molecule type" value="Genomic_DNA"/>
</dbReference>
<dbReference type="PANTHER" id="PTHR46986">
    <property type="entry name" value="ENDORIBONUCLEASE YBEY, CHLOROPLASTIC"/>
    <property type="match status" value="1"/>
</dbReference>
<evidence type="ECO:0000256" key="5">
    <source>
        <dbReference type="ARBA" id="ARBA00022801"/>
    </source>
</evidence>
<accession>A0A8J2V4I2</accession>
<evidence type="ECO:0000313" key="8">
    <source>
        <dbReference type="EMBL" id="GGD80253.1"/>
    </source>
</evidence>
<dbReference type="Pfam" id="PF02130">
    <property type="entry name" value="YbeY"/>
    <property type="match status" value="1"/>
</dbReference>
<comment type="similarity">
    <text evidence="1 7">Belongs to the endoribonuclease YbeY family.</text>
</comment>
<keyword evidence="2 7" id="KW-0540">Nuclease</keyword>
<dbReference type="GO" id="GO:0004521">
    <property type="term" value="F:RNA endonuclease activity"/>
    <property type="evidence" value="ECO:0007669"/>
    <property type="project" value="UniProtKB-UniRule"/>
</dbReference>
<dbReference type="PANTHER" id="PTHR46986:SF1">
    <property type="entry name" value="ENDORIBONUCLEASE YBEY, CHLOROPLASTIC"/>
    <property type="match status" value="1"/>
</dbReference>
<feature type="binding site" evidence="7">
    <location>
        <position position="105"/>
    </location>
    <ligand>
        <name>Zn(2+)</name>
        <dbReference type="ChEBI" id="CHEBI:29105"/>
        <note>catalytic</note>
    </ligand>
</feature>
<dbReference type="NCBIfam" id="TIGR00043">
    <property type="entry name" value="rRNA maturation RNase YbeY"/>
    <property type="match status" value="1"/>
</dbReference>
<gene>
    <name evidence="7 8" type="primary">ybeY</name>
    <name evidence="8" type="ORF">GCM10011312_00670</name>
</gene>
<evidence type="ECO:0000256" key="7">
    <source>
        <dbReference type="HAMAP-Rule" id="MF_00009"/>
    </source>
</evidence>
<dbReference type="Proteomes" id="UP000652231">
    <property type="component" value="Unassembled WGS sequence"/>
</dbReference>
<protein>
    <recommendedName>
        <fullName evidence="7">Endoribonuclease YbeY</fullName>
        <ecNumber evidence="7">3.1.-.-</ecNumber>
    </recommendedName>
</protein>
<comment type="cofactor">
    <cofactor evidence="7">
        <name>Zn(2+)</name>
        <dbReference type="ChEBI" id="CHEBI:29105"/>
    </cofactor>
    <text evidence="7">Binds 1 zinc ion.</text>
</comment>
<dbReference type="Gene3D" id="3.40.390.30">
    <property type="entry name" value="Metalloproteases ('zincins'), catalytic domain"/>
    <property type="match status" value="1"/>
</dbReference>
<dbReference type="RefSeq" id="WP_188438333.1">
    <property type="nucleotide sequence ID" value="NZ_BMGK01000001.1"/>
</dbReference>
<name>A0A8J2V4I2_9FLAO</name>
<keyword evidence="7" id="KW-0963">Cytoplasm</keyword>
<reference evidence="8" key="2">
    <citation type="submission" date="2020-09" db="EMBL/GenBank/DDBJ databases">
        <authorList>
            <person name="Sun Q."/>
            <person name="Zhou Y."/>
        </authorList>
    </citation>
    <scope>NUCLEOTIDE SEQUENCE</scope>
    <source>
        <strain evidence="8">CGMCC 1.12924</strain>
    </source>
</reference>
<evidence type="ECO:0000256" key="2">
    <source>
        <dbReference type="ARBA" id="ARBA00022722"/>
    </source>
</evidence>
<evidence type="ECO:0000256" key="3">
    <source>
        <dbReference type="ARBA" id="ARBA00022723"/>
    </source>
</evidence>
<proteinExistence type="inferred from homology"/>
<keyword evidence="6 7" id="KW-0862">Zinc</keyword>
<keyword evidence="7" id="KW-0698">rRNA processing</keyword>
<dbReference type="GO" id="GO:0004222">
    <property type="term" value="F:metalloendopeptidase activity"/>
    <property type="evidence" value="ECO:0007669"/>
    <property type="project" value="InterPro"/>
</dbReference>
<dbReference type="GO" id="GO:0008270">
    <property type="term" value="F:zinc ion binding"/>
    <property type="evidence" value="ECO:0007669"/>
    <property type="project" value="UniProtKB-UniRule"/>
</dbReference>
<dbReference type="HAMAP" id="MF_00009">
    <property type="entry name" value="Endoribonucl_YbeY"/>
    <property type="match status" value="1"/>
</dbReference>